<evidence type="ECO:0000256" key="4">
    <source>
        <dbReference type="ARBA" id="ARBA00023163"/>
    </source>
</evidence>
<dbReference type="HAMAP" id="MF_00513">
    <property type="entry name" value="HTH_type_ArgP"/>
    <property type="match status" value="1"/>
</dbReference>
<organism evidence="7 8">
    <name type="scientific">Vibrio xiamenensis</name>
    <dbReference type="NCBI Taxonomy" id="861298"/>
    <lineage>
        <taxon>Bacteria</taxon>
        <taxon>Pseudomonadati</taxon>
        <taxon>Pseudomonadota</taxon>
        <taxon>Gammaproteobacteria</taxon>
        <taxon>Vibrionales</taxon>
        <taxon>Vibrionaceae</taxon>
        <taxon>Vibrio</taxon>
    </lineage>
</organism>
<dbReference type="Gene3D" id="1.10.10.10">
    <property type="entry name" value="Winged helix-like DNA-binding domain superfamily/Winged helix DNA-binding domain"/>
    <property type="match status" value="1"/>
</dbReference>
<dbReference type="AlphaFoldDB" id="A0A1G8C8G6"/>
<dbReference type="STRING" id="861298.SAMN04488136_115102"/>
<dbReference type="NCBIfam" id="NF009888">
    <property type="entry name" value="PRK13348.1"/>
    <property type="match status" value="1"/>
</dbReference>
<evidence type="ECO:0000313" key="7">
    <source>
        <dbReference type="EMBL" id="SDH41692.1"/>
    </source>
</evidence>
<dbReference type="EMBL" id="FNDD01000015">
    <property type="protein sequence ID" value="SDH41692.1"/>
    <property type="molecule type" value="Genomic_DNA"/>
</dbReference>
<dbReference type="InterPro" id="IPR005119">
    <property type="entry name" value="LysR_subst-bd"/>
</dbReference>
<evidence type="ECO:0000256" key="1">
    <source>
        <dbReference type="ARBA" id="ARBA00009437"/>
    </source>
</evidence>
<accession>A0A1G8C8G6</accession>
<dbReference type="PROSITE" id="PS50931">
    <property type="entry name" value="HTH_LYSR"/>
    <property type="match status" value="1"/>
</dbReference>
<dbReference type="Pfam" id="PF00126">
    <property type="entry name" value="HTH_1"/>
    <property type="match status" value="1"/>
</dbReference>
<comment type="subunit">
    <text evidence="5">Homodimer.</text>
</comment>
<dbReference type="NCBIfam" id="TIGR03298">
    <property type="entry name" value="argP"/>
    <property type="match status" value="1"/>
</dbReference>
<dbReference type="Pfam" id="PF03466">
    <property type="entry name" value="LysR_substrate"/>
    <property type="match status" value="1"/>
</dbReference>
<dbReference type="SUPFAM" id="SSF46785">
    <property type="entry name" value="Winged helix' DNA-binding domain"/>
    <property type="match status" value="1"/>
</dbReference>
<dbReference type="RefSeq" id="WP_093274833.1">
    <property type="nucleotide sequence ID" value="NZ_FNDD01000015.1"/>
</dbReference>
<comment type="similarity">
    <text evidence="1 5">Belongs to the LysR transcriptional regulatory family.</text>
</comment>
<feature type="domain" description="HTH lysR-type" evidence="6">
    <location>
        <begin position="4"/>
        <end position="60"/>
    </location>
</feature>
<evidence type="ECO:0000256" key="2">
    <source>
        <dbReference type="ARBA" id="ARBA00023015"/>
    </source>
</evidence>
<dbReference type="InterPro" id="IPR036390">
    <property type="entry name" value="WH_DNA-bd_sf"/>
</dbReference>
<dbReference type="PANTHER" id="PTHR30579:SF2">
    <property type="entry name" value="HTH-TYPE TRANSCRIPTIONAL REGULATOR ARGP"/>
    <property type="match status" value="1"/>
</dbReference>
<dbReference type="NCBIfam" id="NF002964">
    <property type="entry name" value="PRK03635.1"/>
    <property type="match status" value="1"/>
</dbReference>
<evidence type="ECO:0000256" key="5">
    <source>
        <dbReference type="HAMAP-Rule" id="MF_00513"/>
    </source>
</evidence>
<protein>
    <recommendedName>
        <fullName evidence="5">HTH-type transcriptional regulator ArgP</fullName>
    </recommendedName>
</protein>
<dbReference type="InterPro" id="IPR023490">
    <property type="entry name" value="ArgP_gammaproteobact"/>
</dbReference>
<name>A0A1G8C8G6_9VIBR</name>
<dbReference type="Proteomes" id="UP000198854">
    <property type="component" value="Unassembled WGS sequence"/>
</dbReference>
<dbReference type="PRINTS" id="PR00039">
    <property type="entry name" value="HTHLYSR"/>
</dbReference>
<keyword evidence="4 5" id="KW-0804">Transcription</keyword>
<dbReference type="InterPro" id="IPR017685">
    <property type="entry name" value="ArgP"/>
</dbReference>
<dbReference type="GO" id="GO:0003700">
    <property type="term" value="F:DNA-binding transcription factor activity"/>
    <property type="evidence" value="ECO:0007669"/>
    <property type="project" value="UniProtKB-UniRule"/>
</dbReference>
<sequence>MRGLDYKGIEALDAVLAAGSFERAAMMLFISQSAVSQRIKQLEKFVAQPVLIREQPPRLTEIGKKLMGLYRRVKLMESELLPDLMNEALDKPLKVSIATNADSLSTWLLPALEPVMKRRHVEVSIQVDGEARTIEKVRSGEVSGAIGSGAHPVSGCLADYLGRMDYVCVASPEFYQRYFADGVNQHSLVQAPSVSYNQYDDLHQQFLSQFFGLSIQGTVRHQVASAEAFVKLAQSGVAYCLIPKLQILTELERGELINVTPKCYLSCHIYWHHWQAESGILKEISQAIIDYARAVLEQE</sequence>
<dbReference type="InterPro" id="IPR000847">
    <property type="entry name" value="LysR_HTH_N"/>
</dbReference>
<dbReference type="OrthoDB" id="3252676at2"/>
<keyword evidence="3 5" id="KW-0238">DNA-binding</keyword>
<dbReference type="InterPro" id="IPR036388">
    <property type="entry name" value="WH-like_DNA-bd_sf"/>
</dbReference>
<gene>
    <name evidence="5" type="primary">argP</name>
    <name evidence="7" type="ORF">SAMN04488136_115102</name>
</gene>
<keyword evidence="8" id="KW-1185">Reference proteome</keyword>
<dbReference type="GO" id="GO:0003677">
    <property type="term" value="F:DNA binding"/>
    <property type="evidence" value="ECO:0007669"/>
    <property type="project" value="UniProtKB-UniRule"/>
</dbReference>
<keyword evidence="2 5" id="KW-0805">Transcription regulation</keyword>
<dbReference type="InterPro" id="IPR050176">
    <property type="entry name" value="LTTR"/>
</dbReference>
<evidence type="ECO:0000256" key="3">
    <source>
        <dbReference type="ARBA" id="ARBA00023125"/>
    </source>
</evidence>
<dbReference type="PANTHER" id="PTHR30579">
    <property type="entry name" value="TRANSCRIPTIONAL REGULATOR"/>
    <property type="match status" value="1"/>
</dbReference>
<proteinExistence type="inferred from homology"/>
<dbReference type="Gene3D" id="3.40.190.290">
    <property type="match status" value="1"/>
</dbReference>
<evidence type="ECO:0000259" key="6">
    <source>
        <dbReference type="PROSITE" id="PS50931"/>
    </source>
</evidence>
<comment type="function">
    <text evidence="5">Controls the transcription of genes involved in arginine and lysine metabolism.</text>
</comment>
<dbReference type="SUPFAM" id="SSF53850">
    <property type="entry name" value="Periplasmic binding protein-like II"/>
    <property type="match status" value="1"/>
</dbReference>
<evidence type="ECO:0000313" key="8">
    <source>
        <dbReference type="Proteomes" id="UP000198854"/>
    </source>
</evidence>
<reference evidence="7 8" key="1">
    <citation type="submission" date="2016-10" db="EMBL/GenBank/DDBJ databases">
        <authorList>
            <person name="de Groot N.N."/>
        </authorList>
    </citation>
    <scope>NUCLEOTIDE SEQUENCE [LARGE SCALE GENOMIC DNA]</scope>
    <source>
        <strain evidence="7 8">CGMCC 1.10228</strain>
    </source>
</reference>